<evidence type="ECO:0000313" key="5">
    <source>
        <dbReference type="EMBL" id="KPL87884.1"/>
    </source>
</evidence>
<evidence type="ECO:0000313" key="4">
    <source>
        <dbReference type="EMBL" id="GAP64319.1"/>
    </source>
</evidence>
<evidence type="ECO:0008006" key="8">
    <source>
        <dbReference type="Google" id="ProtNLM"/>
    </source>
</evidence>
<reference evidence="5 7" key="2">
    <citation type="submission" date="2015-07" db="EMBL/GenBank/DDBJ databases">
        <title>Whole genome sequence of Ardenticatena maritima DSM 23922.</title>
        <authorList>
            <person name="Hemp J."/>
            <person name="Ward L.M."/>
            <person name="Pace L.A."/>
            <person name="Fischer W.W."/>
        </authorList>
    </citation>
    <scope>NUCLEOTIDE SEQUENCE [LARGE SCALE GENOMIC DNA]</scope>
    <source>
        <strain evidence="5 7">110S</strain>
    </source>
</reference>
<dbReference type="InterPro" id="IPR051685">
    <property type="entry name" value="Ycf3/AcsC/BcsC/TPR_MFPF"/>
</dbReference>
<proteinExistence type="predicted"/>
<dbReference type="RefSeq" id="WP_054494019.1">
    <property type="nucleotide sequence ID" value="NZ_BBZA01000242.1"/>
</dbReference>
<dbReference type="PANTHER" id="PTHR44943:SF8">
    <property type="entry name" value="TPR REPEAT-CONTAINING PROTEIN MJ0263"/>
    <property type="match status" value="1"/>
</dbReference>
<evidence type="ECO:0000256" key="3">
    <source>
        <dbReference type="PROSITE-ProRule" id="PRU00339"/>
    </source>
</evidence>
<keyword evidence="1" id="KW-0677">Repeat</keyword>
<dbReference type="EMBL" id="LGKN01000005">
    <property type="protein sequence ID" value="KPL87884.1"/>
    <property type="molecule type" value="Genomic_DNA"/>
</dbReference>
<feature type="repeat" description="TPR" evidence="3">
    <location>
        <begin position="302"/>
        <end position="335"/>
    </location>
</feature>
<dbReference type="Gene3D" id="1.25.40.10">
    <property type="entry name" value="Tetratricopeptide repeat domain"/>
    <property type="match status" value="2"/>
</dbReference>
<dbReference type="InterPro" id="IPR019734">
    <property type="entry name" value="TPR_rpt"/>
</dbReference>
<dbReference type="Proteomes" id="UP000037784">
    <property type="component" value="Unassembled WGS sequence"/>
</dbReference>
<feature type="repeat" description="TPR" evidence="3">
    <location>
        <begin position="268"/>
        <end position="301"/>
    </location>
</feature>
<reference evidence="4 6" key="1">
    <citation type="journal article" date="2015" name="Genome Announc.">
        <title>Draft Genome Sequence of a Heterotrophic Facultative Anaerobic Thermophilic Bacterium, Ardenticatena maritima Strain 110ST.</title>
        <authorList>
            <person name="Kawaichi S."/>
            <person name="Yoshida T."/>
            <person name="Sako Y."/>
            <person name="Nakamura R."/>
        </authorList>
    </citation>
    <scope>NUCLEOTIDE SEQUENCE [LARGE SCALE GENOMIC DNA]</scope>
    <source>
        <strain evidence="4 6">110S</strain>
    </source>
</reference>
<dbReference type="OrthoDB" id="139415at2"/>
<dbReference type="InParanoid" id="A0A0M8KBG9"/>
<evidence type="ECO:0000256" key="1">
    <source>
        <dbReference type="ARBA" id="ARBA00022737"/>
    </source>
</evidence>
<dbReference type="Pfam" id="PF13181">
    <property type="entry name" value="TPR_8"/>
    <property type="match status" value="1"/>
</dbReference>
<dbReference type="EMBL" id="BBZA01000242">
    <property type="protein sequence ID" value="GAP64319.1"/>
    <property type="molecule type" value="Genomic_DNA"/>
</dbReference>
<evidence type="ECO:0000313" key="6">
    <source>
        <dbReference type="Proteomes" id="UP000037784"/>
    </source>
</evidence>
<dbReference type="STRING" id="872965.SE16_10110"/>
<evidence type="ECO:0000313" key="7">
    <source>
        <dbReference type="Proteomes" id="UP000050502"/>
    </source>
</evidence>
<protein>
    <recommendedName>
        <fullName evidence="8">Tetratricopeptide repeat protein</fullName>
    </recommendedName>
</protein>
<dbReference type="Pfam" id="PF13174">
    <property type="entry name" value="TPR_6"/>
    <property type="match status" value="1"/>
</dbReference>
<feature type="repeat" description="TPR" evidence="3">
    <location>
        <begin position="336"/>
        <end position="369"/>
    </location>
</feature>
<reference evidence="6" key="3">
    <citation type="submission" date="2015-08" db="EMBL/GenBank/DDBJ databases">
        <title>Draft Genome Sequence of a Heterotrophic Facultative Anaerobic Bacterium Ardenticatena maritima Strain 110S.</title>
        <authorList>
            <person name="Kawaichi S."/>
            <person name="Yoshida T."/>
            <person name="Sako Y."/>
            <person name="Nakamura R."/>
        </authorList>
    </citation>
    <scope>NUCLEOTIDE SEQUENCE [LARGE SCALE GENOMIC DNA]</scope>
    <source>
        <strain evidence="6">110S</strain>
    </source>
</reference>
<dbReference type="PANTHER" id="PTHR44943">
    <property type="entry name" value="CELLULOSE SYNTHASE OPERON PROTEIN C"/>
    <property type="match status" value="1"/>
</dbReference>
<dbReference type="PROSITE" id="PS50005">
    <property type="entry name" value="TPR"/>
    <property type="match status" value="4"/>
</dbReference>
<evidence type="ECO:0000256" key="2">
    <source>
        <dbReference type="ARBA" id="ARBA00022803"/>
    </source>
</evidence>
<sequence>MSSLANASSEFIALFKQALAAYDQGDQNTAYDLFLQASELEPDNVWCLIWLGATAPSAAQAIEWLEQALALDPENPHAQAGLAWAREQLSLEQTMDMLSVDEEALSEETAEPLFEEEVSFTEQEEEAFSAEELGIDEEELPDWLRGEGEGEAGVAEVAEEAEEEIPDWLQGGQAEAASPAATAEPAIDTGLLGIDEEELPDWLRGDAEDIFAEAESSEEWVAGEQPTAAAEAITEPDWLVGGGELTAEEEESLQYQLTDSSLEASDEATRAYQMGLAAYENDDLDAAARFFERTVKLNPRHVEAYNYLGSVYFLQGNVEPAIKAFETALAIDRNHAETYLNLGLIYQNLGQKQKAIFMFEQYLRIAPDSEMADEVRNMIESLR</sequence>
<dbReference type="AlphaFoldDB" id="A0A0M8KBG9"/>
<dbReference type="SUPFAM" id="SSF48452">
    <property type="entry name" value="TPR-like"/>
    <property type="match status" value="1"/>
</dbReference>
<comment type="caution">
    <text evidence="4">The sequence shown here is derived from an EMBL/GenBank/DDBJ whole genome shotgun (WGS) entry which is preliminary data.</text>
</comment>
<dbReference type="InterPro" id="IPR011990">
    <property type="entry name" value="TPR-like_helical_dom_sf"/>
</dbReference>
<dbReference type="SMART" id="SM00028">
    <property type="entry name" value="TPR"/>
    <property type="match status" value="4"/>
</dbReference>
<gene>
    <name evidence="4" type="ORF">ARMA_2742</name>
    <name evidence="5" type="ORF">SE16_10110</name>
</gene>
<keyword evidence="6" id="KW-1185">Reference proteome</keyword>
<name>A0A0M8KBG9_9CHLR</name>
<dbReference type="Proteomes" id="UP000050502">
    <property type="component" value="Unassembled WGS sequence"/>
</dbReference>
<dbReference type="PROSITE" id="PS50293">
    <property type="entry name" value="TPR_REGION"/>
    <property type="match status" value="2"/>
</dbReference>
<dbReference type="Pfam" id="PF13432">
    <property type="entry name" value="TPR_16"/>
    <property type="match status" value="1"/>
</dbReference>
<keyword evidence="2 3" id="KW-0802">TPR repeat</keyword>
<organism evidence="4 6">
    <name type="scientific">Ardenticatena maritima</name>
    <dbReference type="NCBI Taxonomy" id="872965"/>
    <lineage>
        <taxon>Bacteria</taxon>
        <taxon>Bacillati</taxon>
        <taxon>Chloroflexota</taxon>
        <taxon>Ardenticatenia</taxon>
        <taxon>Ardenticatenales</taxon>
        <taxon>Ardenticatenaceae</taxon>
        <taxon>Ardenticatena</taxon>
    </lineage>
</organism>
<accession>A0A0M8KBG9</accession>
<feature type="repeat" description="TPR" evidence="3">
    <location>
        <begin position="11"/>
        <end position="44"/>
    </location>
</feature>